<protein>
    <submittedName>
        <fullName evidence="1">Uncharacterized protein</fullName>
    </submittedName>
</protein>
<dbReference type="GeneID" id="45025690"/>
<name>A0AAC8N781_BACAN</name>
<evidence type="ECO:0000313" key="2">
    <source>
        <dbReference type="Proteomes" id="UP000000427"/>
    </source>
</evidence>
<reference evidence="1 2" key="1">
    <citation type="journal article" date="2003" name="Nature">
        <title>The genome sequence of Bacillus anthracis Ames and comparison to closely related bacteria.</title>
        <authorList>
            <person name="Read T.D."/>
            <person name="Peterson S.N."/>
            <person name="Tourasse N."/>
            <person name="Baillie L.W."/>
            <person name="Paulsen I.T."/>
            <person name="Nelson K.E."/>
            <person name="Tettelin H."/>
            <person name="Fouts D.E."/>
            <person name="Eisen J.A."/>
            <person name="Gill S.R."/>
            <person name="Holtzapple E.K."/>
            <person name="Okstad O.A."/>
            <person name="Helgason E."/>
            <person name="Rilstone J."/>
            <person name="Wu M."/>
            <person name="Kolonay J.F."/>
            <person name="Beanan M.J."/>
            <person name="Dodson R.J."/>
            <person name="Brinkac L.M."/>
            <person name="Gwinn M."/>
            <person name="DeBoy R.T."/>
            <person name="Madpu R."/>
            <person name="Daugherty S.C."/>
            <person name="Durkin A.S."/>
            <person name="Haft D.H."/>
            <person name="Nelson W.C."/>
            <person name="Peterson J.D."/>
            <person name="Pop M."/>
            <person name="Khouri H.M."/>
            <person name="Radune D."/>
            <person name="Benton J.L."/>
            <person name="Mahamoud Y."/>
            <person name="Jiang L."/>
            <person name="Hance I.R."/>
            <person name="Weidman J.F."/>
            <person name="Berry K.J."/>
            <person name="Plaut R.D."/>
            <person name="Wolf A.M."/>
            <person name="Watkins K.L."/>
            <person name="Nierman W.C."/>
            <person name="Hazen A."/>
            <person name="Cline R."/>
            <person name="Redmond C."/>
            <person name="Thwaite J.E."/>
            <person name="White O."/>
            <person name="Salzberg S.L."/>
            <person name="Thomason B."/>
            <person name="Friedlander A.M."/>
            <person name="Koehler T.M."/>
            <person name="Hanna P.C."/>
            <person name="Kolsto A.B."/>
            <person name="Fraser C.M."/>
        </authorList>
    </citation>
    <scope>NUCLEOTIDE SEQUENCE [LARGE SCALE GENOMIC DNA]</scope>
    <source>
        <strain evidence="2">Ames / isolate Porton</strain>
    </source>
</reference>
<dbReference type="AlphaFoldDB" id="A0AAC8N781"/>
<organism evidence="1 2">
    <name type="scientific">Bacillus anthracis</name>
    <name type="common">anthrax bacterium</name>
    <dbReference type="NCBI Taxonomy" id="1392"/>
    <lineage>
        <taxon>Bacteria</taxon>
        <taxon>Bacillati</taxon>
        <taxon>Bacillota</taxon>
        <taxon>Bacilli</taxon>
        <taxon>Bacillales</taxon>
        <taxon>Bacillaceae</taxon>
        <taxon>Bacillus</taxon>
        <taxon>Bacillus cereus group</taxon>
    </lineage>
</organism>
<dbReference type="RefSeq" id="WP_001140300.1">
    <property type="nucleotide sequence ID" value="NZ_AP014833.1"/>
</dbReference>
<accession>A0AAC8N781</accession>
<evidence type="ECO:0000313" key="1">
    <source>
        <dbReference type="EMBL" id="AAP24475.1"/>
    </source>
</evidence>
<proteinExistence type="predicted"/>
<sequence length="56" mass="6186">MAKTEKFSVVLELPRDIEVGSTVRQKGKILTITSIRKIECISSRLILVSGNATVQK</sequence>
<dbReference type="EMBL" id="AE016879">
    <property type="protein sequence ID" value="AAP24475.1"/>
    <property type="molecule type" value="Genomic_DNA"/>
</dbReference>
<dbReference type="KEGG" id="ban:BA_0447"/>
<dbReference type="Proteomes" id="UP000000427">
    <property type="component" value="Chromosome"/>
</dbReference>
<gene>
    <name evidence="1" type="ordered locus">BA_0447</name>
</gene>